<comment type="caution">
    <text evidence="1">The sequence shown here is derived from an EMBL/GenBank/DDBJ whole genome shotgun (WGS) entry which is preliminary data.</text>
</comment>
<evidence type="ECO:0000313" key="2">
    <source>
        <dbReference type="Proteomes" id="UP000249016"/>
    </source>
</evidence>
<organism evidence="1 2">
    <name type="scientific">Spirosoma telluris</name>
    <dbReference type="NCBI Taxonomy" id="2183553"/>
    <lineage>
        <taxon>Bacteria</taxon>
        <taxon>Pseudomonadati</taxon>
        <taxon>Bacteroidota</taxon>
        <taxon>Cytophagia</taxon>
        <taxon>Cytophagales</taxon>
        <taxon>Cytophagaceae</taxon>
        <taxon>Spirosoma</taxon>
    </lineage>
</organism>
<dbReference type="Proteomes" id="UP000249016">
    <property type="component" value="Unassembled WGS sequence"/>
</dbReference>
<dbReference type="AlphaFoldDB" id="A0A327NDD4"/>
<name>A0A327NDD4_9BACT</name>
<proteinExistence type="predicted"/>
<sequence>MGTELTKADKVADKLDKFRDHLLHRIPLKPSEHETLDKYRKCFAWRSKLFSPQQVVNMLMQEYGLKYSQAYQLMAESTKLYGKVDDIDREGTRKILIENLYVAMSLAVKDRNAEAIIAATREIAKLSKVHDDQSSLTADELMPARTVKYVQNNVTINNNLSGGEELPNE</sequence>
<evidence type="ECO:0000313" key="1">
    <source>
        <dbReference type="EMBL" id="RAI73280.1"/>
    </source>
</evidence>
<protein>
    <submittedName>
        <fullName evidence="1">Uncharacterized protein</fullName>
    </submittedName>
</protein>
<dbReference type="OrthoDB" id="958961at2"/>
<reference evidence="1 2" key="1">
    <citation type="submission" date="2018-06" db="EMBL/GenBank/DDBJ databases">
        <title>Spirosoma sp. HMF3257 Genome sequencing and assembly.</title>
        <authorList>
            <person name="Kang H."/>
            <person name="Cha I."/>
            <person name="Kim H."/>
            <person name="Kang J."/>
            <person name="Joh K."/>
        </authorList>
    </citation>
    <scope>NUCLEOTIDE SEQUENCE [LARGE SCALE GENOMIC DNA]</scope>
    <source>
        <strain evidence="1 2">HMF3257</strain>
    </source>
</reference>
<dbReference type="RefSeq" id="WP_111340162.1">
    <property type="nucleotide sequence ID" value="NZ_QLII01000001.1"/>
</dbReference>
<gene>
    <name evidence="1" type="ORF">HMF3257_00480</name>
</gene>
<dbReference type="EMBL" id="QLII01000001">
    <property type="protein sequence ID" value="RAI73280.1"/>
    <property type="molecule type" value="Genomic_DNA"/>
</dbReference>
<keyword evidence="2" id="KW-1185">Reference proteome</keyword>
<accession>A0A327NDD4</accession>